<proteinExistence type="inferred from homology"/>
<feature type="compositionally biased region" description="Polar residues" evidence="7">
    <location>
        <begin position="165"/>
        <end position="177"/>
    </location>
</feature>
<dbReference type="STRING" id="985665.HPL003_27960"/>
<dbReference type="EMBL" id="CP003107">
    <property type="protein sequence ID" value="AET62302.1"/>
    <property type="molecule type" value="Genomic_DNA"/>
</dbReference>
<evidence type="ECO:0000313" key="10">
    <source>
        <dbReference type="EMBL" id="AET62302.1"/>
    </source>
</evidence>
<sequence length="260" mass="30078">MLGHDIFAHIFRTLLMYFIVFLVMRLMGKREIGKLSVFDLVISIMIAEIAVFSLEDIKRPLYEGLIPLGVLLILQIGISYFSLKSRRLRLLFDGKPSVLFSNGQINREEMLKQRYNLDDLLLQLREQNIEGLDHVEYVILETTGKLTVIRKDDNVEDSESDKQKQNLGQTNLTNNDQQENKVHHSPQIGGKFRYEGLPIPLIMDGKVLDRNLERMDMNRFWLKNQIQAQGHKDFKDVFLCSVNHKGDVYITPPAFGESLD</sequence>
<evidence type="ECO:0000256" key="6">
    <source>
        <dbReference type="ARBA" id="ARBA00023136"/>
    </source>
</evidence>
<evidence type="ECO:0000256" key="3">
    <source>
        <dbReference type="ARBA" id="ARBA00022475"/>
    </source>
</evidence>
<evidence type="ECO:0000313" key="11">
    <source>
        <dbReference type="Proteomes" id="UP000005876"/>
    </source>
</evidence>
<gene>
    <name evidence="10" type="ordered locus">HPL003_27960</name>
</gene>
<evidence type="ECO:0000256" key="1">
    <source>
        <dbReference type="ARBA" id="ARBA00004651"/>
    </source>
</evidence>
<reference evidence="10 11" key="3">
    <citation type="journal article" date="2012" name="J. Bacteriol.">
        <title>Genome Sequence of Paenibacillus terrae HPL-003, a Xylanase-Producing Bacterium Isolated from Soil Found in Forest Residue.</title>
        <authorList>
            <person name="Shin S.H."/>
            <person name="Kim S."/>
            <person name="Kim J.Y."/>
            <person name="Song H.Y."/>
            <person name="Cho S.J."/>
            <person name="Kim D.R."/>
            <person name="Lee K.I."/>
            <person name="Lim H.K."/>
            <person name="Park N.J."/>
            <person name="Hwang I.T."/>
            <person name="Yang K.S."/>
        </authorList>
    </citation>
    <scope>NUCLEOTIDE SEQUENCE [LARGE SCALE GENOMIC DNA]</scope>
    <source>
        <strain evidence="10 11">HPL-003</strain>
    </source>
</reference>
<keyword evidence="6 8" id="KW-0472">Membrane</keyword>
<evidence type="ECO:0000259" key="9">
    <source>
        <dbReference type="Pfam" id="PF04239"/>
    </source>
</evidence>
<dbReference type="Pfam" id="PF04239">
    <property type="entry name" value="DUF421"/>
    <property type="match status" value="1"/>
</dbReference>
<reference evidence="11" key="1">
    <citation type="submission" date="2011-11" db="EMBL/GenBank/DDBJ databases">
        <title>Complete sequence of Paenibacillus terrae HPL-003.</title>
        <authorList>
            <person name="Shin S.H."/>
            <person name="Kim S."/>
            <person name="Kim J.Y."/>
        </authorList>
    </citation>
    <scope>NUCLEOTIDE SEQUENCE [LARGE SCALE GENOMIC DNA]</scope>
    <source>
        <strain evidence="11">HPL-003</strain>
    </source>
</reference>
<dbReference type="InterPro" id="IPR007353">
    <property type="entry name" value="DUF421"/>
</dbReference>
<dbReference type="GO" id="GO:0005886">
    <property type="term" value="C:plasma membrane"/>
    <property type="evidence" value="ECO:0007669"/>
    <property type="project" value="UniProtKB-SubCell"/>
</dbReference>
<dbReference type="Gene3D" id="3.30.240.20">
    <property type="entry name" value="bsu07140 like domains"/>
    <property type="match status" value="2"/>
</dbReference>
<accession>G7VTC2</accession>
<dbReference type="PANTHER" id="PTHR34582:SF6">
    <property type="entry name" value="UPF0702 TRANSMEMBRANE PROTEIN YCAP"/>
    <property type="match status" value="1"/>
</dbReference>
<name>G7VTC2_PAETH</name>
<comment type="similarity">
    <text evidence="2">Belongs to the UPF0702 family.</text>
</comment>
<organism evidence="10 11">
    <name type="scientific">Paenibacillus terrae (strain HPL-003)</name>
    <dbReference type="NCBI Taxonomy" id="985665"/>
    <lineage>
        <taxon>Bacteria</taxon>
        <taxon>Bacillati</taxon>
        <taxon>Bacillota</taxon>
        <taxon>Bacilli</taxon>
        <taxon>Bacillales</taxon>
        <taxon>Paenibacillaceae</taxon>
        <taxon>Paenibacillus</taxon>
    </lineage>
</organism>
<dbReference type="KEGG" id="pta:HPL003_27960"/>
<dbReference type="InterPro" id="IPR023090">
    <property type="entry name" value="UPF0702_alpha/beta_dom_sf"/>
</dbReference>
<reference key="2">
    <citation type="submission" date="2011-11" db="EMBL/GenBank/DDBJ databases">
        <authorList>
            <person name="Shin S.H."/>
            <person name="Kim S."/>
            <person name="Kim J.Y."/>
        </authorList>
    </citation>
    <scope>NUCLEOTIDE SEQUENCE</scope>
    <source>
        <strain>HPL-003</strain>
    </source>
</reference>
<feature type="transmembrane region" description="Helical" evidence="8">
    <location>
        <begin position="6"/>
        <end position="23"/>
    </location>
</feature>
<protein>
    <submittedName>
        <fullName evidence="10">Membrane protein</fullName>
    </submittedName>
</protein>
<keyword evidence="4 8" id="KW-0812">Transmembrane</keyword>
<evidence type="ECO:0000256" key="2">
    <source>
        <dbReference type="ARBA" id="ARBA00006448"/>
    </source>
</evidence>
<evidence type="ECO:0000256" key="4">
    <source>
        <dbReference type="ARBA" id="ARBA00022692"/>
    </source>
</evidence>
<dbReference type="PANTHER" id="PTHR34582">
    <property type="entry name" value="UPF0702 TRANSMEMBRANE PROTEIN YCAP"/>
    <property type="match status" value="1"/>
</dbReference>
<dbReference type="HOGENOM" id="CLU_077149_0_1_9"/>
<feature type="region of interest" description="Disordered" evidence="7">
    <location>
        <begin position="154"/>
        <end position="189"/>
    </location>
</feature>
<evidence type="ECO:0000256" key="5">
    <source>
        <dbReference type="ARBA" id="ARBA00022989"/>
    </source>
</evidence>
<evidence type="ECO:0000256" key="8">
    <source>
        <dbReference type="SAM" id="Phobius"/>
    </source>
</evidence>
<feature type="transmembrane region" description="Helical" evidence="8">
    <location>
        <begin position="35"/>
        <end position="53"/>
    </location>
</feature>
<feature type="domain" description="YetF C-terminal" evidence="9">
    <location>
        <begin position="84"/>
        <end position="243"/>
    </location>
</feature>
<keyword evidence="5 8" id="KW-1133">Transmembrane helix</keyword>
<keyword evidence="3" id="KW-1003">Cell membrane</keyword>
<evidence type="ECO:0000256" key="7">
    <source>
        <dbReference type="SAM" id="MobiDB-lite"/>
    </source>
</evidence>
<comment type="subcellular location">
    <subcellularLocation>
        <location evidence="1">Cell membrane</location>
        <topology evidence="1">Multi-pass membrane protein</topology>
    </subcellularLocation>
</comment>
<feature type="transmembrane region" description="Helical" evidence="8">
    <location>
        <begin position="65"/>
        <end position="83"/>
    </location>
</feature>
<dbReference type="eggNOG" id="COG2323">
    <property type="taxonomic scope" value="Bacteria"/>
</dbReference>
<dbReference type="AlphaFoldDB" id="G7VTC2"/>
<dbReference type="Proteomes" id="UP000005876">
    <property type="component" value="Chromosome"/>
</dbReference>